<evidence type="ECO:0000256" key="7">
    <source>
        <dbReference type="ARBA" id="ARBA00022989"/>
    </source>
</evidence>
<dbReference type="GO" id="GO:0098719">
    <property type="term" value="P:sodium ion import across plasma membrane"/>
    <property type="evidence" value="ECO:0007669"/>
    <property type="project" value="TreeGrafter"/>
</dbReference>
<feature type="domain" description="Cation/H+ exchanger transmembrane" evidence="13">
    <location>
        <begin position="23"/>
        <end position="418"/>
    </location>
</feature>
<evidence type="ECO:0000256" key="11">
    <source>
        <dbReference type="ARBA" id="ARBA00023201"/>
    </source>
</evidence>
<feature type="transmembrane region" description="Helical" evidence="12">
    <location>
        <begin position="306"/>
        <end position="324"/>
    </location>
</feature>
<dbReference type="GO" id="GO:0005886">
    <property type="term" value="C:plasma membrane"/>
    <property type="evidence" value="ECO:0007669"/>
    <property type="project" value="UniProtKB-SubCell"/>
</dbReference>
<dbReference type="InterPro" id="IPR006153">
    <property type="entry name" value="Cation/H_exchanger_TM"/>
</dbReference>
<comment type="subcellular location">
    <subcellularLocation>
        <location evidence="1">Cell membrane</location>
        <topology evidence="1">Multi-pass membrane protein</topology>
    </subcellularLocation>
</comment>
<dbReference type="Gene3D" id="6.10.140.1330">
    <property type="match status" value="1"/>
</dbReference>
<feature type="transmembrane region" description="Helical" evidence="12">
    <location>
        <begin position="367"/>
        <end position="388"/>
    </location>
</feature>
<keyword evidence="4" id="KW-0050">Antiport</keyword>
<dbReference type="STRING" id="1454003.AW10_03100"/>
<feature type="transmembrane region" description="Helical" evidence="12">
    <location>
        <begin position="330"/>
        <end position="355"/>
    </location>
</feature>
<dbReference type="InterPro" id="IPR018422">
    <property type="entry name" value="Cation/H_exchanger_CPA1"/>
</dbReference>
<keyword evidence="10 12" id="KW-0472">Membrane</keyword>
<dbReference type="AlphaFoldDB" id="A0A011NSQ9"/>
<dbReference type="EMBL" id="JEMX01000073">
    <property type="protein sequence ID" value="EXI78386.1"/>
    <property type="molecule type" value="Genomic_DNA"/>
</dbReference>
<evidence type="ECO:0000256" key="1">
    <source>
        <dbReference type="ARBA" id="ARBA00004651"/>
    </source>
</evidence>
<feature type="transmembrane region" description="Helical" evidence="12">
    <location>
        <begin position="12"/>
        <end position="30"/>
    </location>
</feature>
<dbReference type="GO" id="GO:0051453">
    <property type="term" value="P:regulation of intracellular pH"/>
    <property type="evidence" value="ECO:0007669"/>
    <property type="project" value="TreeGrafter"/>
</dbReference>
<keyword evidence="5" id="KW-1003">Cell membrane</keyword>
<keyword evidence="11" id="KW-0739">Sodium transport</keyword>
<dbReference type="GO" id="GO:0015386">
    <property type="term" value="F:potassium:proton antiporter activity"/>
    <property type="evidence" value="ECO:0007669"/>
    <property type="project" value="TreeGrafter"/>
</dbReference>
<name>A0A011NSQ9_9PROT</name>
<feature type="transmembrane region" description="Helical" evidence="12">
    <location>
        <begin position="214"/>
        <end position="234"/>
    </location>
</feature>
<accession>A0A011NSQ9</accession>
<keyword evidence="3" id="KW-0813">Transport</keyword>
<evidence type="ECO:0000256" key="2">
    <source>
        <dbReference type="ARBA" id="ARBA00007367"/>
    </source>
</evidence>
<comment type="similarity">
    <text evidence="2">Belongs to the monovalent cation:proton antiporter 1 (CPA1) transporter (TC 2.A.36) family.</text>
</comment>
<keyword evidence="8" id="KW-0915">Sodium</keyword>
<feature type="transmembrane region" description="Helical" evidence="12">
    <location>
        <begin position="142"/>
        <end position="165"/>
    </location>
</feature>
<feature type="transmembrane region" description="Helical" evidence="12">
    <location>
        <begin position="241"/>
        <end position="260"/>
    </location>
</feature>
<feature type="transmembrane region" description="Helical" evidence="12">
    <location>
        <begin position="111"/>
        <end position="136"/>
    </location>
</feature>
<evidence type="ECO:0000256" key="12">
    <source>
        <dbReference type="SAM" id="Phobius"/>
    </source>
</evidence>
<feature type="transmembrane region" description="Helical" evidence="12">
    <location>
        <begin position="82"/>
        <end position="99"/>
    </location>
</feature>
<keyword evidence="6 12" id="KW-0812">Transmembrane</keyword>
<sequence length="424" mass="44913">MLRAFFLNTRPLMLDIVATCLVITALLAYLNQRFVGLPTTIGVMAAALVFSLTLVGLDALGIEHRLWRFEKSLLLSIDFADVLMEGMLSLLLFAGALHVNLSELKAYRLPVAALAVLGTLLSTLLVGFGMYLALPLAGIELPLIYCLIFGAVISPTDPIAVMGILKSARAPKALELVIVGESLFNDGVAVVIFSLLMGMMASGLAPTLGESLDLLVHEAGGGLLFGLVLGYVTFRLLKTVDCYQVGVLLSLATVTGGYALANKLDVSGPLAMVVAGLIIGNHGRTLAMSETTRQYVDMFWELIDEILNATLFVLIGMEVVLVLFSANLLVAGGIAIGVTLLARLLTAGLPVAALRRVFKLPPGAWKVLTWGGLRGGVSVALALSLPAGQERDTVVALTYCVVVFSILVQGLSIGHLTRKTVLCR</sequence>
<evidence type="ECO:0000313" key="14">
    <source>
        <dbReference type="EMBL" id="EXI78386.1"/>
    </source>
</evidence>
<evidence type="ECO:0000256" key="8">
    <source>
        <dbReference type="ARBA" id="ARBA00023053"/>
    </source>
</evidence>
<dbReference type="GO" id="GO:0015385">
    <property type="term" value="F:sodium:proton antiporter activity"/>
    <property type="evidence" value="ECO:0007669"/>
    <property type="project" value="InterPro"/>
</dbReference>
<comment type="caution">
    <text evidence="14">The sequence shown here is derived from an EMBL/GenBank/DDBJ whole genome shotgun (WGS) entry which is preliminary data.</text>
</comment>
<gene>
    <name evidence="14" type="primary">nhaK_2</name>
    <name evidence="14" type="ORF">AW10_03100</name>
</gene>
<keyword evidence="7 12" id="KW-1133">Transmembrane helix</keyword>
<feature type="transmembrane region" description="Helical" evidence="12">
    <location>
        <begin position="186"/>
        <end position="208"/>
    </location>
</feature>
<feature type="transmembrane region" description="Helical" evidence="12">
    <location>
        <begin position="42"/>
        <end position="62"/>
    </location>
</feature>
<feature type="transmembrane region" description="Helical" evidence="12">
    <location>
        <begin position="266"/>
        <end position="286"/>
    </location>
</feature>
<evidence type="ECO:0000256" key="6">
    <source>
        <dbReference type="ARBA" id="ARBA00022692"/>
    </source>
</evidence>
<evidence type="ECO:0000256" key="3">
    <source>
        <dbReference type="ARBA" id="ARBA00022448"/>
    </source>
</evidence>
<dbReference type="PATRIC" id="fig|1454003.3.peg.3156"/>
<dbReference type="Pfam" id="PF00999">
    <property type="entry name" value="Na_H_Exchanger"/>
    <property type="match status" value="1"/>
</dbReference>
<proteinExistence type="inferred from homology"/>
<evidence type="ECO:0000256" key="5">
    <source>
        <dbReference type="ARBA" id="ARBA00022475"/>
    </source>
</evidence>
<evidence type="ECO:0000259" key="13">
    <source>
        <dbReference type="Pfam" id="PF00999"/>
    </source>
</evidence>
<evidence type="ECO:0000256" key="9">
    <source>
        <dbReference type="ARBA" id="ARBA00023065"/>
    </source>
</evidence>
<reference evidence="14 15" key="1">
    <citation type="submission" date="2014-02" db="EMBL/GenBank/DDBJ databases">
        <title>Expanding our view of genomic diversity in Candidatus Accumulibacter clades.</title>
        <authorList>
            <person name="Skennerton C.T."/>
            <person name="Barr J.J."/>
            <person name="Slater F.R."/>
            <person name="Bond P.L."/>
            <person name="Tyson G.W."/>
        </authorList>
    </citation>
    <scope>NUCLEOTIDE SEQUENCE [LARGE SCALE GENOMIC DNA]</scope>
    <source>
        <strain evidence="15">BA-92</strain>
    </source>
</reference>
<dbReference type="PANTHER" id="PTHR10110:SF195">
    <property type="entry name" value="NA(+)_H(+) ANTIPORTER NHAS2"/>
    <property type="match status" value="1"/>
</dbReference>
<evidence type="ECO:0000256" key="4">
    <source>
        <dbReference type="ARBA" id="ARBA00022449"/>
    </source>
</evidence>
<evidence type="ECO:0000313" key="15">
    <source>
        <dbReference type="Proteomes" id="UP000021816"/>
    </source>
</evidence>
<feature type="transmembrane region" description="Helical" evidence="12">
    <location>
        <begin position="394"/>
        <end position="416"/>
    </location>
</feature>
<dbReference type="PANTHER" id="PTHR10110">
    <property type="entry name" value="SODIUM/HYDROGEN EXCHANGER"/>
    <property type="match status" value="1"/>
</dbReference>
<organism evidence="14 15">
    <name type="scientific">Candidatus Accumulibacter appositus</name>
    <dbReference type="NCBI Taxonomy" id="1454003"/>
    <lineage>
        <taxon>Bacteria</taxon>
        <taxon>Pseudomonadati</taxon>
        <taxon>Pseudomonadota</taxon>
        <taxon>Betaproteobacteria</taxon>
        <taxon>Candidatus Accumulibacter</taxon>
    </lineage>
</organism>
<protein>
    <submittedName>
        <fullName evidence="14">Sodium, potassium, lithium and rubidium/H(+) antiporter</fullName>
    </submittedName>
</protein>
<evidence type="ECO:0000256" key="10">
    <source>
        <dbReference type="ARBA" id="ARBA00023136"/>
    </source>
</evidence>
<dbReference type="Proteomes" id="UP000021816">
    <property type="component" value="Unassembled WGS sequence"/>
</dbReference>
<keyword evidence="9" id="KW-0406">Ion transport</keyword>